<gene>
    <name evidence="9" type="ORF">DTO10_22255</name>
</gene>
<dbReference type="EMBL" id="CP030926">
    <property type="protein sequence ID" value="AXN40828.1"/>
    <property type="molecule type" value="Genomic_DNA"/>
</dbReference>
<evidence type="ECO:0000256" key="5">
    <source>
        <dbReference type="ARBA" id="ARBA00022989"/>
    </source>
</evidence>
<keyword evidence="6" id="KW-0406">Ion transport</keyword>
<reference evidence="9 10" key="1">
    <citation type="submission" date="2018-07" db="EMBL/GenBank/DDBJ databases">
        <title>The molecular basis for the intramolecular migration of carboxyl group in the catabolism of para-hydroxybenzoate via gentisate.</title>
        <authorList>
            <person name="Zhao H."/>
            <person name="Xu Y."/>
            <person name="Lin S."/>
            <person name="Spain J.C."/>
            <person name="Zhou N.-Y."/>
        </authorList>
    </citation>
    <scope>NUCLEOTIDE SEQUENCE [LARGE SCALE GENOMIC DNA]</scope>
    <source>
        <strain evidence="9 10">PHB-7a</strain>
    </source>
</reference>
<name>A0ABM6XQH1_9BACI</name>
<evidence type="ECO:0000256" key="7">
    <source>
        <dbReference type="ARBA" id="ARBA00023136"/>
    </source>
</evidence>
<evidence type="ECO:0000313" key="10">
    <source>
        <dbReference type="Proteomes" id="UP000260457"/>
    </source>
</evidence>
<evidence type="ECO:0000256" key="2">
    <source>
        <dbReference type="ARBA" id="ARBA00022448"/>
    </source>
</evidence>
<evidence type="ECO:0000256" key="1">
    <source>
        <dbReference type="ARBA" id="ARBA00004651"/>
    </source>
</evidence>
<dbReference type="InterPro" id="IPR003445">
    <property type="entry name" value="Cat_transpt"/>
</dbReference>
<keyword evidence="3" id="KW-1003">Cell membrane</keyword>
<evidence type="ECO:0000313" key="9">
    <source>
        <dbReference type="EMBL" id="AXN40828.1"/>
    </source>
</evidence>
<keyword evidence="5 8" id="KW-1133">Transmembrane helix</keyword>
<dbReference type="PANTHER" id="PTHR32024">
    <property type="entry name" value="TRK SYSTEM POTASSIUM UPTAKE PROTEIN TRKG-RELATED"/>
    <property type="match status" value="1"/>
</dbReference>
<dbReference type="PANTHER" id="PTHR32024:SF4">
    <property type="entry name" value="KTR SYSTEM POTASSIUM UPTAKE PROTEIN D"/>
    <property type="match status" value="1"/>
</dbReference>
<evidence type="ECO:0000256" key="8">
    <source>
        <dbReference type="SAM" id="Phobius"/>
    </source>
</evidence>
<accession>A0ABM6XQH1</accession>
<evidence type="ECO:0000256" key="3">
    <source>
        <dbReference type="ARBA" id="ARBA00022475"/>
    </source>
</evidence>
<organism evidence="9 10">
    <name type="scientific">Peribacillus butanolivorans</name>
    <dbReference type="NCBI Taxonomy" id="421767"/>
    <lineage>
        <taxon>Bacteria</taxon>
        <taxon>Bacillati</taxon>
        <taxon>Bacillota</taxon>
        <taxon>Bacilli</taxon>
        <taxon>Bacillales</taxon>
        <taxon>Bacillaceae</taxon>
        <taxon>Peribacillus</taxon>
    </lineage>
</organism>
<feature type="transmembrane region" description="Helical" evidence="8">
    <location>
        <begin position="78"/>
        <end position="100"/>
    </location>
</feature>
<comment type="subcellular location">
    <subcellularLocation>
        <location evidence="1">Cell membrane</location>
        <topology evidence="1">Multi-pass membrane protein</topology>
    </subcellularLocation>
</comment>
<protein>
    <recommendedName>
        <fullName evidence="11">Ktr system potassium transporter B</fullName>
    </recommendedName>
</protein>
<evidence type="ECO:0008006" key="11">
    <source>
        <dbReference type="Google" id="ProtNLM"/>
    </source>
</evidence>
<proteinExistence type="predicted"/>
<keyword evidence="4 8" id="KW-0812">Transmembrane</keyword>
<sequence length="123" mass="13254">MNSKIENLTKRLSAAQIIVFYYLVAVMVSTILLLLPITQKQNAELAFIDGVFISISAVTVTGLSTADVSQLLSVPGTFIFTIILQFGGIGIVAFGTILWLSGKKIGLRARILMTTEQNSVFTG</sequence>
<dbReference type="RefSeq" id="WP_116821881.1">
    <property type="nucleotide sequence ID" value="NZ_CP030926.1"/>
</dbReference>
<keyword evidence="2" id="KW-0813">Transport</keyword>
<feature type="transmembrane region" description="Helical" evidence="8">
    <location>
        <begin position="12"/>
        <end position="35"/>
    </location>
</feature>
<evidence type="ECO:0000256" key="6">
    <source>
        <dbReference type="ARBA" id="ARBA00023065"/>
    </source>
</evidence>
<dbReference type="Pfam" id="PF02386">
    <property type="entry name" value="TrkH"/>
    <property type="match status" value="1"/>
</dbReference>
<evidence type="ECO:0000256" key="4">
    <source>
        <dbReference type="ARBA" id="ARBA00022692"/>
    </source>
</evidence>
<keyword evidence="10" id="KW-1185">Reference proteome</keyword>
<dbReference type="Proteomes" id="UP000260457">
    <property type="component" value="Chromosome"/>
</dbReference>
<feature type="transmembrane region" description="Helical" evidence="8">
    <location>
        <begin position="47"/>
        <end position="66"/>
    </location>
</feature>
<keyword evidence="7 8" id="KW-0472">Membrane</keyword>